<feature type="transmembrane region" description="Helical" evidence="7">
    <location>
        <begin position="165"/>
        <end position="184"/>
    </location>
</feature>
<dbReference type="Pfam" id="PF20519">
    <property type="entry name" value="Polycystin_dom"/>
    <property type="match status" value="1"/>
</dbReference>
<dbReference type="PANTHER" id="PTHR10877">
    <property type="entry name" value="POLYCYSTIN FAMILY MEMBER"/>
    <property type="match status" value="1"/>
</dbReference>
<dbReference type="InterPro" id="IPR003915">
    <property type="entry name" value="PKD_2"/>
</dbReference>
<feature type="transmembrane region" description="Helical" evidence="7">
    <location>
        <begin position="261"/>
        <end position="282"/>
    </location>
</feature>
<dbReference type="Pfam" id="PF08016">
    <property type="entry name" value="PKD_channel"/>
    <property type="match status" value="1"/>
</dbReference>
<evidence type="ECO:0000256" key="7">
    <source>
        <dbReference type="SAM" id="Phobius"/>
    </source>
</evidence>
<dbReference type="PANTHER" id="PTHR10877:SF197">
    <property type="entry name" value="POLYCYSTIC KIDNEY DISEASE PROTEIN 1-LIKE 2"/>
    <property type="match status" value="1"/>
</dbReference>
<evidence type="ECO:0000256" key="4">
    <source>
        <dbReference type="ARBA" id="ARBA00022989"/>
    </source>
</evidence>
<proteinExistence type="inferred from homology"/>
<evidence type="ECO:0000313" key="11">
    <source>
        <dbReference type="Proteomes" id="UP000735302"/>
    </source>
</evidence>
<comment type="similarity">
    <text evidence="2">Belongs to the polycystin family.</text>
</comment>
<dbReference type="InterPro" id="IPR046791">
    <property type="entry name" value="Polycystin_dom"/>
</dbReference>
<dbReference type="AlphaFoldDB" id="A0AAV4ABB7"/>
<feature type="domain" description="Polycystin" evidence="9">
    <location>
        <begin position="57"/>
        <end position="143"/>
    </location>
</feature>
<accession>A0AAV4ABB7</accession>
<keyword evidence="3 7" id="KW-0812">Transmembrane</keyword>
<dbReference type="GO" id="GO:0005262">
    <property type="term" value="F:calcium channel activity"/>
    <property type="evidence" value="ECO:0007669"/>
    <property type="project" value="TreeGrafter"/>
</dbReference>
<reference evidence="10 11" key="1">
    <citation type="journal article" date="2021" name="Elife">
        <title>Chloroplast acquisition without the gene transfer in kleptoplastic sea slugs, Plakobranchus ocellatus.</title>
        <authorList>
            <person name="Maeda T."/>
            <person name="Takahashi S."/>
            <person name="Yoshida T."/>
            <person name="Shimamura S."/>
            <person name="Takaki Y."/>
            <person name="Nagai Y."/>
            <person name="Toyoda A."/>
            <person name="Suzuki Y."/>
            <person name="Arimoto A."/>
            <person name="Ishii H."/>
            <person name="Satoh N."/>
            <person name="Nishiyama T."/>
            <person name="Hasebe M."/>
            <person name="Maruyama T."/>
            <person name="Minagawa J."/>
            <person name="Obokata J."/>
            <person name="Shigenobu S."/>
        </authorList>
    </citation>
    <scope>NUCLEOTIDE SEQUENCE [LARGE SCALE GENOMIC DNA]</scope>
</reference>
<feature type="transmembrane region" description="Helical" evidence="7">
    <location>
        <begin position="361"/>
        <end position="382"/>
    </location>
</feature>
<feature type="transmembrane region" description="Helical" evidence="7">
    <location>
        <begin position="294"/>
        <end position="320"/>
    </location>
</feature>
<organism evidence="10 11">
    <name type="scientific">Plakobranchus ocellatus</name>
    <dbReference type="NCBI Taxonomy" id="259542"/>
    <lineage>
        <taxon>Eukaryota</taxon>
        <taxon>Metazoa</taxon>
        <taxon>Spiralia</taxon>
        <taxon>Lophotrochozoa</taxon>
        <taxon>Mollusca</taxon>
        <taxon>Gastropoda</taxon>
        <taxon>Heterobranchia</taxon>
        <taxon>Euthyneura</taxon>
        <taxon>Panpulmonata</taxon>
        <taxon>Sacoglossa</taxon>
        <taxon>Placobranchoidea</taxon>
        <taxon>Plakobranchidae</taxon>
        <taxon>Plakobranchus</taxon>
    </lineage>
</organism>
<evidence type="ECO:0000256" key="2">
    <source>
        <dbReference type="ARBA" id="ARBA00007200"/>
    </source>
</evidence>
<dbReference type="InterPro" id="IPR051223">
    <property type="entry name" value="Polycystin"/>
</dbReference>
<dbReference type="PRINTS" id="PR01433">
    <property type="entry name" value="POLYCYSTIN2"/>
</dbReference>
<keyword evidence="6" id="KW-0325">Glycoprotein</keyword>
<evidence type="ECO:0000256" key="1">
    <source>
        <dbReference type="ARBA" id="ARBA00004141"/>
    </source>
</evidence>
<keyword evidence="11" id="KW-1185">Reference proteome</keyword>
<name>A0AAV4ABB7_9GAST</name>
<keyword evidence="5 7" id="KW-0472">Membrane</keyword>
<evidence type="ECO:0000256" key="5">
    <source>
        <dbReference type="ARBA" id="ARBA00023136"/>
    </source>
</evidence>
<evidence type="ECO:0000313" key="10">
    <source>
        <dbReference type="EMBL" id="GFO05631.1"/>
    </source>
</evidence>
<dbReference type="GO" id="GO:0005509">
    <property type="term" value="F:calcium ion binding"/>
    <property type="evidence" value="ECO:0007669"/>
    <property type="project" value="InterPro"/>
</dbReference>
<sequence>MWHFIEDTLRLGVLGMEEKMNHSSDTRFYLNESDNVRGCMLITPIRFIQIRVKPILTNRSKGFRNRYDNEPDGSSFYGFVDFLPRRGYQEVVYFDEKTTLFSLSKIRESDWIDQNTRHFLIDFSLLNLNSHIVSSYRLRFDFRRAAPFWQTNSFHLRFAQPGNQFYYTVFIGFFFVLICAYNTVKELLLMYKSGPLKYFRTIESYVEILKIVLSVLLVLIYIRKGIVAALLLKKLRYAYVSRETTGRVEFVNFFEVAVLDYMYTIFGGFLAFLCIFQIFYMLSKIRRLLVFIRLLVQTVTLFYMPLVIGLAFASLSFLLFGSTTPSFANLSDSYLVINQYFIKPQAIYYALTDSHPYIGPWFVFCLGFCINFFMVNFFIVFLNEAYSSILNQIRIDTYKVREKTKLEYVYEFLGIQSTIVFDIEEDLILKDKEKDRDFLKDIKRLQAI</sequence>
<gene>
    <name evidence="10" type="ORF">PoB_003213600</name>
</gene>
<feature type="transmembrane region" description="Helical" evidence="7">
    <location>
        <begin position="205"/>
        <end position="222"/>
    </location>
</feature>
<evidence type="ECO:0000259" key="9">
    <source>
        <dbReference type="Pfam" id="PF20519"/>
    </source>
</evidence>
<dbReference type="InterPro" id="IPR013122">
    <property type="entry name" value="PKD1_2_channel"/>
</dbReference>
<comment type="caution">
    <text evidence="10">The sequence shown here is derived from an EMBL/GenBank/DDBJ whole genome shotgun (WGS) entry which is preliminary data.</text>
</comment>
<evidence type="ECO:0000256" key="3">
    <source>
        <dbReference type="ARBA" id="ARBA00022692"/>
    </source>
</evidence>
<keyword evidence="4 7" id="KW-1133">Transmembrane helix</keyword>
<comment type="subcellular location">
    <subcellularLocation>
        <location evidence="1">Membrane</location>
        <topology evidence="1">Multi-pass membrane protein</topology>
    </subcellularLocation>
</comment>
<protein>
    <submittedName>
        <fullName evidence="10">Polycystin-2</fullName>
    </submittedName>
</protein>
<dbReference type="GO" id="GO:0050982">
    <property type="term" value="P:detection of mechanical stimulus"/>
    <property type="evidence" value="ECO:0007669"/>
    <property type="project" value="TreeGrafter"/>
</dbReference>
<feature type="domain" description="Polycystin cation channel PKD1/PKD2" evidence="8">
    <location>
        <begin position="170"/>
        <end position="388"/>
    </location>
</feature>
<dbReference type="EMBL" id="BLXT01003749">
    <property type="protein sequence ID" value="GFO05631.1"/>
    <property type="molecule type" value="Genomic_DNA"/>
</dbReference>
<dbReference type="GO" id="GO:0016020">
    <property type="term" value="C:membrane"/>
    <property type="evidence" value="ECO:0007669"/>
    <property type="project" value="UniProtKB-SubCell"/>
</dbReference>
<dbReference type="Proteomes" id="UP000735302">
    <property type="component" value="Unassembled WGS sequence"/>
</dbReference>
<evidence type="ECO:0000259" key="8">
    <source>
        <dbReference type="Pfam" id="PF08016"/>
    </source>
</evidence>
<evidence type="ECO:0000256" key="6">
    <source>
        <dbReference type="ARBA" id="ARBA00023180"/>
    </source>
</evidence>